<organism evidence="4 5">
    <name type="scientific">Pseudozyma antarctica (strain T-34)</name>
    <name type="common">Yeast</name>
    <name type="synonym">Candida antarctica</name>
    <dbReference type="NCBI Taxonomy" id="1151754"/>
    <lineage>
        <taxon>Eukaryota</taxon>
        <taxon>Fungi</taxon>
        <taxon>Dikarya</taxon>
        <taxon>Basidiomycota</taxon>
        <taxon>Ustilaginomycotina</taxon>
        <taxon>Ustilaginomycetes</taxon>
        <taxon>Ustilaginales</taxon>
        <taxon>Ustilaginaceae</taxon>
        <taxon>Moesziomyces</taxon>
    </lineage>
</organism>
<dbReference type="PANTHER" id="PTHR46066:SF2">
    <property type="entry name" value="CHITINASE DOMAIN-CONTAINING PROTEIN 1"/>
    <property type="match status" value="1"/>
</dbReference>
<protein>
    <submittedName>
        <fullName evidence="4">Uncharacterized protein</fullName>
    </submittedName>
</protein>
<feature type="compositionally biased region" description="Basic and acidic residues" evidence="2">
    <location>
        <begin position="399"/>
        <end position="408"/>
    </location>
</feature>
<dbReference type="Gene3D" id="3.20.20.80">
    <property type="entry name" value="Glycosidases"/>
    <property type="match status" value="1"/>
</dbReference>
<evidence type="ECO:0000256" key="2">
    <source>
        <dbReference type="SAM" id="MobiDB-lite"/>
    </source>
</evidence>
<proteinExistence type="inferred from homology"/>
<dbReference type="GO" id="GO:0070492">
    <property type="term" value="F:oligosaccharide binding"/>
    <property type="evidence" value="ECO:0007669"/>
    <property type="project" value="TreeGrafter"/>
</dbReference>
<evidence type="ECO:0000256" key="3">
    <source>
        <dbReference type="SAM" id="SignalP"/>
    </source>
</evidence>
<dbReference type="PANTHER" id="PTHR46066">
    <property type="entry name" value="CHITINASE DOMAIN-CONTAINING PROTEIN 1 FAMILY MEMBER"/>
    <property type="match status" value="1"/>
</dbReference>
<dbReference type="SUPFAM" id="SSF51445">
    <property type="entry name" value="(Trans)glycosidases"/>
    <property type="match status" value="1"/>
</dbReference>
<evidence type="ECO:0000256" key="1">
    <source>
        <dbReference type="ARBA" id="ARBA00009336"/>
    </source>
</evidence>
<reference evidence="5" key="1">
    <citation type="journal article" date="2013" name="Genome Announc.">
        <title>Genome sequence of the basidiomycetous yeast Pseudozyma antarctica T-34, a producer of the glycolipid biosurfactants mannosylerythritol lipids.</title>
        <authorList>
            <person name="Morita T."/>
            <person name="Koike H."/>
            <person name="Koyama Y."/>
            <person name="Hagiwara H."/>
            <person name="Ito E."/>
            <person name="Fukuoka T."/>
            <person name="Imura T."/>
            <person name="Machida M."/>
            <person name="Kitamoto D."/>
        </authorList>
    </citation>
    <scope>NUCLEOTIDE SEQUENCE [LARGE SCALE GENOMIC DNA]</scope>
    <source>
        <strain evidence="5">T-34</strain>
    </source>
</reference>
<accession>M9M4Q3</accession>
<name>M9M4Q3_PSEA3</name>
<dbReference type="Proteomes" id="UP000011976">
    <property type="component" value="Unassembled WGS sequence"/>
</dbReference>
<dbReference type="FunFam" id="3.20.20.80:FF:000434">
    <property type="entry name" value="Chromosome 19, whole genome shotgun sequence"/>
    <property type="match status" value="1"/>
</dbReference>
<keyword evidence="3" id="KW-0732">Signal</keyword>
<dbReference type="EMBL" id="DF196781">
    <property type="protein sequence ID" value="GAC75420.1"/>
    <property type="molecule type" value="Genomic_DNA"/>
</dbReference>
<dbReference type="GO" id="GO:0012505">
    <property type="term" value="C:endomembrane system"/>
    <property type="evidence" value="ECO:0007669"/>
    <property type="project" value="TreeGrafter"/>
</dbReference>
<feature type="signal peptide" evidence="3">
    <location>
        <begin position="1"/>
        <end position="32"/>
    </location>
</feature>
<evidence type="ECO:0000313" key="5">
    <source>
        <dbReference type="Proteomes" id="UP000011976"/>
    </source>
</evidence>
<comment type="similarity">
    <text evidence="1">Belongs to the glycosyl hydrolase 18 family.</text>
</comment>
<feature type="region of interest" description="Disordered" evidence="2">
    <location>
        <begin position="391"/>
        <end position="417"/>
    </location>
</feature>
<dbReference type="InterPro" id="IPR017853">
    <property type="entry name" value="GH"/>
</dbReference>
<gene>
    <name evidence="4" type="ORF">PANT_15d00063</name>
</gene>
<dbReference type="AlphaFoldDB" id="M9M4Q3"/>
<evidence type="ECO:0000313" key="4">
    <source>
        <dbReference type="EMBL" id="GAC75420.1"/>
    </source>
</evidence>
<sequence>MWKLQLVSTRRSLCSLATLLLVCLLALVGAIAASMQTIDADEYIRLHNAPPTTSKDSSNRTVLAYITPWNSEGAAMVDAHAHKIDLVSPVWYTVLVAPTNSTTPDATYILSGGPPGKAEEAWLATRLRQSWPRPRIVPRFYLDGWQQKDYADLLSAPSNWNRLAELIATEVHTRNYDGVVFESAATHLLFEPISTLNSALKREDKSLTVVMQPVRTPYSIGAKVDRMQDSQNRMIVQSIPQLAAVVDFFSIMTYDMSSASGRISSFEGKDFADDSPLRGAKRGSLRQAGPNTSPRWIKQNVDLVLTATRTAFKAGLNPKNDDVEEEEMTEARLKDPSNPFLYSDFAAAEELIEDEERDELAAVRGKLLMGTPMYGYRYPLFWIDSTGQGVPVPPPSTPREAEQLHERSAPSASNRVVPFLRGPGEAVTMQGIIDTISDHKGVIVNPDQTHAEGWFDYTQIITKHDAIPGAKEGDHLYWRLYLPLPHSTRARTNALKELEDANPGLSLGVSLWELGQASPLLLNPL</sequence>
<feature type="chain" id="PRO_5004100600" evidence="3">
    <location>
        <begin position="33"/>
        <end position="525"/>
    </location>
</feature>
<dbReference type="OrthoDB" id="10254444at2759"/>
<dbReference type="STRING" id="1151754.M9M4Q3"/>